<dbReference type="SUPFAM" id="SSF47769">
    <property type="entry name" value="SAM/Pointed domain"/>
    <property type="match status" value="1"/>
</dbReference>
<gene>
    <name evidence="4" type="ORF">ACMD2_17070</name>
</gene>
<evidence type="ECO:0000313" key="4">
    <source>
        <dbReference type="EMBL" id="OAY67496.1"/>
    </source>
</evidence>
<dbReference type="CDD" id="cd09487">
    <property type="entry name" value="SAM_superfamily"/>
    <property type="match status" value="1"/>
</dbReference>
<feature type="region of interest" description="Disordered" evidence="2">
    <location>
        <begin position="1"/>
        <end position="156"/>
    </location>
</feature>
<comment type="caution">
    <text evidence="4">The sequence shown here is derived from an EMBL/GenBank/DDBJ whole genome shotgun (WGS) entry which is preliminary data.</text>
</comment>
<dbReference type="Gene3D" id="1.10.150.50">
    <property type="entry name" value="Transcription Factor, Ets-1"/>
    <property type="match status" value="1"/>
</dbReference>
<name>A0A199US76_ANACO</name>
<keyword evidence="1" id="KW-0677">Repeat</keyword>
<dbReference type="PANTHER" id="PTHR10627">
    <property type="entry name" value="SCP160"/>
    <property type="match status" value="1"/>
</dbReference>
<evidence type="ECO:0000256" key="2">
    <source>
        <dbReference type="SAM" id="MobiDB-lite"/>
    </source>
</evidence>
<feature type="compositionally biased region" description="Low complexity" evidence="2">
    <location>
        <begin position="9"/>
        <end position="45"/>
    </location>
</feature>
<dbReference type="Proteomes" id="UP000092600">
    <property type="component" value="Unassembled WGS sequence"/>
</dbReference>
<protein>
    <recommendedName>
        <fullName evidence="3">SAM domain-containing protein</fullName>
    </recommendedName>
</protein>
<dbReference type="AlphaFoldDB" id="A0A199US76"/>
<feature type="region of interest" description="Disordered" evidence="2">
    <location>
        <begin position="176"/>
        <end position="207"/>
    </location>
</feature>
<dbReference type="PROSITE" id="PS50105">
    <property type="entry name" value="SAM_DOMAIN"/>
    <property type="match status" value="1"/>
</dbReference>
<dbReference type="SMART" id="SM00454">
    <property type="entry name" value="SAM"/>
    <property type="match status" value="1"/>
</dbReference>
<dbReference type="InterPro" id="IPR001660">
    <property type="entry name" value="SAM"/>
</dbReference>
<accession>A0A199US76</accession>
<proteinExistence type="predicted"/>
<reference evidence="4 5" key="1">
    <citation type="journal article" date="2016" name="DNA Res.">
        <title>The draft genome of MD-2 pineapple using hybrid error correction of long reads.</title>
        <authorList>
            <person name="Redwan R.M."/>
            <person name="Saidin A."/>
            <person name="Kumar S.V."/>
        </authorList>
    </citation>
    <scope>NUCLEOTIDE SEQUENCE [LARGE SCALE GENOMIC DNA]</scope>
    <source>
        <strain evidence="5">cv. MD2</strain>
        <tissue evidence="4">Leaf</tissue>
    </source>
</reference>
<dbReference type="InterPro" id="IPR013761">
    <property type="entry name" value="SAM/pointed_sf"/>
</dbReference>
<dbReference type="Pfam" id="PF07647">
    <property type="entry name" value="SAM_2"/>
    <property type="match status" value="1"/>
</dbReference>
<feature type="compositionally biased region" description="Low complexity" evidence="2">
    <location>
        <begin position="81"/>
        <end position="99"/>
    </location>
</feature>
<evidence type="ECO:0000256" key="1">
    <source>
        <dbReference type="ARBA" id="ARBA00022737"/>
    </source>
</evidence>
<organism evidence="4 5">
    <name type="scientific">Ananas comosus</name>
    <name type="common">Pineapple</name>
    <name type="synonym">Ananas ananas</name>
    <dbReference type="NCBI Taxonomy" id="4615"/>
    <lineage>
        <taxon>Eukaryota</taxon>
        <taxon>Viridiplantae</taxon>
        <taxon>Streptophyta</taxon>
        <taxon>Embryophyta</taxon>
        <taxon>Tracheophyta</taxon>
        <taxon>Spermatophyta</taxon>
        <taxon>Magnoliopsida</taxon>
        <taxon>Liliopsida</taxon>
        <taxon>Poales</taxon>
        <taxon>Bromeliaceae</taxon>
        <taxon>Bromelioideae</taxon>
        <taxon>Ananas</taxon>
    </lineage>
</organism>
<dbReference type="PANTHER" id="PTHR10627:SF69">
    <property type="entry name" value="PROTEIN BICAUDAL C"/>
    <property type="match status" value="1"/>
</dbReference>
<dbReference type="EMBL" id="LSRQ01005531">
    <property type="protein sequence ID" value="OAY67496.1"/>
    <property type="molecule type" value="Genomic_DNA"/>
</dbReference>
<feature type="domain" description="SAM" evidence="3">
    <location>
        <begin position="218"/>
        <end position="276"/>
    </location>
</feature>
<sequence>MEEPPPPELSASAAAAAAMNGGSGAAPDLTAAATAAAAAAAAAATSKRQRRPSVRLGDIGEAPASSSFPYDPSHLRRTKPSKPSSSKPRHAPSSSAAAATVEDRALLPVDENLEPLGAALRRATREARARRRRPRSSWFAAAAAESHPNGTGGFADDDAYRKVEGDEARVRVRVFESREGGAPPATDPVEGDTPSGSDGEDWNDRNGQWRSVEDAGGVQSWLDRLGLGRYGLVFEIHEVDDEVLPLLTLEDLKDMGINAVGSRRKLYCAIQNLKKEKGIS</sequence>
<evidence type="ECO:0000313" key="5">
    <source>
        <dbReference type="Proteomes" id="UP000092600"/>
    </source>
</evidence>
<evidence type="ECO:0000259" key="3">
    <source>
        <dbReference type="PROSITE" id="PS50105"/>
    </source>
</evidence>